<name>A0A3M7SQQ2_BRAPC</name>
<reference evidence="1 2" key="1">
    <citation type="journal article" date="2018" name="Sci. Rep.">
        <title>Genomic signatures of local adaptation to the degree of environmental predictability in rotifers.</title>
        <authorList>
            <person name="Franch-Gras L."/>
            <person name="Hahn C."/>
            <person name="Garcia-Roger E.M."/>
            <person name="Carmona M.J."/>
            <person name="Serra M."/>
            <person name="Gomez A."/>
        </authorList>
    </citation>
    <scope>NUCLEOTIDE SEQUENCE [LARGE SCALE GENOMIC DNA]</scope>
    <source>
        <strain evidence="1">HYR1</strain>
    </source>
</reference>
<organism evidence="1 2">
    <name type="scientific">Brachionus plicatilis</name>
    <name type="common">Marine rotifer</name>
    <name type="synonym">Brachionus muelleri</name>
    <dbReference type="NCBI Taxonomy" id="10195"/>
    <lineage>
        <taxon>Eukaryota</taxon>
        <taxon>Metazoa</taxon>
        <taxon>Spiralia</taxon>
        <taxon>Gnathifera</taxon>
        <taxon>Rotifera</taxon>
        <taxon>Eurotatoria</taxon>
        <taxon>Monogononta</taxon>
        <taxon>Pseudotrocha</taxon>
        <taxon>Ploima</taxon>
        <taxon>Brachionidae</taxon>
        <taxon>Brachionus</taxon>
    </lineage>
</organism>
<comment type="caution">
    <text evidence="1">The sequence shown here is derived from an EMBL/GenBank/DDBJ whole genome shotgun (WGS) entry which is preliminary data.</text>
</comment>
<proteinExistence type="predicted"/>
<evidence type="ECO:0000313" key="1">
    <source>
        <dbReference type="EMBL" id="RNA38059.1"/>
    </source>
</evidence>
<dbReference type="AlphaFoldDB" id="A0A3M7SQQ2"/>
<accession>A0A3M7SQQ2</accession>
<dbReference type="Proteomes" id="UP000276133">
    <property type="component" value="Unassembled WGS sequence"/>
</dbReference>
<gene>
    <name evidence="1" type="ORF">BpHYR1_051016</name>
</gene>
<feature type="non-terminal residue" evidence="1">
    <location>
        <position position="1"/>
    </location>
</feature>
<keyword evidence="2" id="KW-1185">Reference proteome</keyword>
<evidence type="ECO:0000313" key="2">
    <source>
        <dbReference type="Proteomes" id="UP000276133"/>
    </source>
</evidence>
<protein>
    <submittedName>
        <fullName evidence="1">Uncharacterized protein</fullName>
    </submittedName>
</protein>
<dbReference type="EMBL" id="REGN01000928">
    <property type="protein sequence ID" value="RNA38059.1"/>
    <property type="molecule type" value="Genomic_DNA"/>
</dbReference>
<sequence length="238" mass="27222">NFWFSYSNCLNQVLKWLNRFAKRSSNVRQCQLKKILKFKFKENYCAYKIDQCRLLVKCACCRIDLAHDACHSLPIVYLRKIEAKSSKDSKDKTNTAKTKAAKTAVEQTRNKKIKHKLYKNNLNIRRPNRVTLLAAAGVNGIRGDSVNPINPIGQFFQPVIPENHTDGVVMYFYKDFVSLNETFLKTSQNISIPNYQIIRSDRIGKAGGGKEIDTSNFEETTGFETILNQNIEITETAT</sequence>